<evidence type="ECO:0000313" key="1">
    <source>
        <dbReference type="EMBL" id="EFF79454.1"/>
    </source>
</evidence>
<organism evidence="1 2">
    <name type="scientific">Schaalia odontolytica F0309</name>
    <dbReference type="NCBI Taxonomy" id="649742"/>
    <lineage>
        <taxon>Bacteria</taxon>
        <taxon>Bacillati</taxon>
        <taxon>Actinomycetota</taxon>
        <taxon>Actinomycetes</taxon>
        <taxon>Actinomycetales</taxon>
        <taxon>Actinomycetaceae</taxon>
        <taxon>Schaalia</taxon>
    </lineage>
</organism>
<evidence type="ECO:0000313" key="2">
    <source>
        <dbReference type="Proteomes" id="UP000003150"/>
    </source>
</evidence>
<gene>
    <name evidence="1" type="ORF">HMPREF0970_01595</name>
</gene>
<reference evidence="1 2" key="1">
    <citation type="submission" date="2009-10" db="EMBL/GenBank/DDBJ databases">
        <authorList>
            <person name="Weinstock G."/>
            <person name="Sodergren E."/>
            <person name="Clifton S."/>
            <person name="Fulton L."/>
            <person name="Fulton B."/>
            <person name="Courtney L."/>
            <person name="Fronick C."/>
            <person name="Harrison M."/>
            <person name="Strong C."/>
            <person name="Farmer C."/>
            <person name="Delahaunty K."/>
            <person name="Markovic C."/>
            <person name="Hall O."/>
            <person name="Minx P."/>
            <person name="Tomlinson C."/>
            <person name="Mitreva M."/>
            <person name="Nelson J."/>
            <person name="Hou S."/>
            <person name="Wollam A."/>
            <person name="Pepin K.H."/>
            <person name="Johnson M."/>
            <person name="Bhonagiri V."/>
            <person name="Nash W.E."/>
            <person name="Warren W."/>
            <person name="Chinwalla A."/>
            <person name="Mardis E.R."/>
            <person name="Wilson R.K."/>
        </authorList>
    </citation>
    <scope>NUCLEOTIDE SEQUENCE [LARGE SCALE GENOMIC DNA]</scope>
    <source>
        <strain evidence="1 2">F0309</strain>
    </source>
</reference>
<name>D4U059_9ACTO</name>
<dbReference type="PATRIC" id="fig|649742.3.peg.1231"/>
<dbReference type="AlphaFoldDB" id="D4U059"/>
<protein>
    <submittedName>
        <fullName evidence="1">Uncharacterized protein</fullName>
    </submittedName>
</protein>
<comment type="caution">
    <text evidence="1">The sequence shown here is derived from an EMBL/GenBank/DDBJ whole genome shotgun (WGS) entry which is preliminary data.</text>
</comment>
<sequence>MGARGREGARNGRNALPYTLEWAPFPVNTVVTGRDTYDLTKVDALLDAIASRGHQAVIRFTLDTPGKKTGMPQYLIDAGTDTSRYPTAVTKAHGMGYYDDSLG</sequence>
<dbReference type="HOGENOM" id="CLU_2257694_0_0_11"/>
<dbReference type="Proteomes" id="UP000003150">
    <property type="component" value="Unassembled WGS sequence"/>
</dbReference>
<dbReference type="EMBL" id="ACYT02000058">
    <property type="protein sequence ID" value="EFF79454.1"/>
    <property type="molecule type" value="Genomic_DNA"/>
</dbReference>
<proteinExistence type="predicted"/>
<accession>D4U059</accession>